<sequence length="228" mass="25908">MNRILTAIILSLFVITGYITYLVHERQSELQKLTRYTDSWSIAQIVSEYMRLEAHLGSYALGVEGVDRDDVRLRLEIMMGQIKPLEQGEPSEFIRKDAGRRATIENLIAILYQLDKQLDTITPQQVKPILQRMGALDGPMTGLASMSLAQDINIVNRTHDKIQNLYFIYSIISILLITMCISLGLLMLRQNNNLRRAHVRMKLLANRSAGVKRETPGAKPAFAIRRVS</sequence>
<evidence type="ECO:0000313" key="3">
    <source>
        <dbReference type="Proteomes" id="UP000339249"/>
    </source>
</evidence>
<evidence type="ECO:0000313" key="2">
    <source>
        <dbReference type="EMBL" id="VTN10165.1"/>
    </source>
</evidence>
<dbReference type="AlphaFoldDB" id="A0A4U9D395"/>
<protein>
    <submittedName>
        <fullName evidence="2">Uncharacterized protein</fullName>
    </submittedName>
</protein>
<dbReference type="EMBL" id="CABDVU010000001">
    <property type="protein sequence ID" value="VTN10165.1"/>
    <property type="molecule type" value="Genomic_DNA"/>
</dbReference>
<organism evidence="2 3">
    <name type="scientific">Raoultella terrigena</name>
    <name type="common">Klebsiella terrigena</name>
    <dbReference type="NCBI Taxonomy" id="577"/>
    <lineage>
        <taxon>Bacteria</taxon>
        <taxon>Pseudomonadati</taxon>
        <taxon>Pseudomonadota</taxon>
        <taxon>Gammaproteobacteria</taxon>
        <taxon>Enterobacterales</taxon>
        <taxon>Enterobacteriaceae</taxon>
        <taxon>Klebsiella/Raoultella group</taxon>
        <taxon>Raoultella</taxon>
    </lineage>
</organism>
<accession>A0A4U9D395</accession>
<keyword evidence="1" id="KW-1133">Transmembrane helix</keyword>
<gene>
    <name evidence="2" type="ORF">NCTC9185_02080</name>
</gene>
<keyword evidence="1" id="KW-0472">Membrane</keyword>
<evidence type="ECO:0000256" key="1">
    <source>
        <dbReference type="SAM" id="Phobius"/>
    </source>
</evidence>
<reference evidence="2 3" key="1">
    <citation type="submission" date="2019-04" db="EMBL/GenBank/DDBJ databases">
        <authorList>
            <consortium name="Pathogen Informatics"/>
        </authorList>
    </citation>
    <scope>NUCLEOTIDE SEQUENCE [LARGE SCALE GENOMIC DNA]</scope>
    <source>
        <strain evidence="2 3">NCTC9185</strain>
    </source>
</reference>
<feature type="transmembrane region" description="Helical" evidence="1">
    <location>
        <begin position="166"/>
        <end position="188"/>
    </location>
</feature>
<keyword evidence="1" id="KW-0812">Transmembrane</keyword>
<name>A0A4U9D395_RAOTE</name>
<dbReference type="Proteomes" id="UP000339249">
    <property type="component" value="Unassembled WGS sequence"/>
</dbReference>
<proteinExistence type="predicted"/>